<dbReference type="InterPro" id="IPR003211">
    <property type="entry name" value="AmiSUreI_transpt"/>
</dbReference>
<feature type="region of interest" description="Disordered" evidence="8">
    <location>
        <begin position="34"/>
        <end position="61"/>
    </location>
</feature>
<evidence type="ECO:0000256" key="8">
    <source>
        <dbReference type="SAM" id="MobiDB-lite"/>
    </source>
</evidence>
<sequence length="219" mass="22904">MLLGVVLLYVGAVLAVNGIWLIGQARAAQPAPAPAAAGAGEDRGQVSASVGGRGVEPPPARAERSPLLIQNREVAVLNIFTGFVGVVIAVILLVQGGIRGDLASVRGGGFILLFAFTYLWVAFNQFLDAGGHAFGWYCLFVAITAVPAGIYTLQNAGGNPALVWLGINWFAWALLWGVFWALLALDRPVARLAGWLAIIEGILTAWALGFAVLIGALAF</sequence>
<evidence type="ECO:0000256" key="4">
    <source>
        <dbReference type="ARBA" id="ARBA00022475"/>
    </source>
</evidence>
<evidence type="ECO:0000313" key="10">
    <source>
        <dbReference type="EMBL" id="MDT0353292.1"/>
    </source>
</evidence>
<organism evidence="10 11">
    <name type="scientific">Pseudonocardia charpentierae</name>
    <dbReference type="NCBI Taxonomy" id="3075545"/>
    <lineage>
        <taxon>Bacteria</taxon>
        <taxon>Bacillati</taxon>
        <taxon>Actinomycetota</taxon>
        <taxon>Actinomycetes</taxon>
        <taxon>Pseudonocardiales</taxon>
        <taxon>Pseudonocardiaceae</taxon>
        <taxon>Pseudonocardia</taxon>
    </lineage>
</organism>
<reference evidence="11" key="1">
    <citation type="submission" date="2023-07" db="EMBL/GenBank/DDBJ databases">
        <title>30 novel species of actinomycetes from the DSMZ collection.</title>
        <authorList>
            <person name="Nouioui I."/>
        </authorList>
    </citation>
    <scope>NUCLEOTIDE SEQUENCE [LARGE SCALE GENOMIC DNA]</scope>
    <source>
        <strain evidence="11">DSM 45834</strain>
    </source>
</reference>
<feature type="transmembrane region" description="Helical" evidence="9">
    <location>
        <begin position="195"/>
        <end position="218"/>
    </location>
</feature>
<evidence type="ECO:0000256" key="2">
    <source>
        <dbReference type="ARBA" id="ARBA00010068"/>
    </source>
</evidence>
<evidence type="ECO:0000256" key="1">
    <source>
        <dbReference type="ARBA" id="ARBA00004651"/>
    </source>
</evidence>
<dbReference type="Gene3D" id="1.25.40.600">
    <property type="match status" value="1"/>
</dbReference>
<accession>A0ABU2NIA7</accession>
<keyword evidence="11" id="KW-1185">Reference proteome</keyword>
<feature type="transmembrane region" description="Helical" evidence="9">
    <location>
        <begin position="107"/>
        <end position="127"/>
    </location>
</feature>
<evidence type="ECO:0000256" key="5">
    <source>
        <dbReference type="ARBA" id="ARBA00022692"/>
    </source>
</evidence>
<evidence type="ECO:0000256" key="9">
    <source>
        <dbReference type="SAM" id="Phobius"/>
    </source>
</evidence>
<comment type="similarity">
    <text evidence="2">Belongs to the AmiS/UreI family.</text>
</comment>
<dbReference type="EMBL" id="JAVREJ010000029">
    <property type="protein sequence ID" value="MDT0353292.1"/>
    <property type="molecule type" value="Genomic_DNA"/>
</dbReference>
<keyword evidence="6 9" id="KW-1133">Transmembrane helix</keyword>
<dbReference type="InterPro" id="IPR038523">
    <property type="entry name" value="AmiSUreI_transpt_sf"/>
</dbReference>
<feature type="transmembrane region" description="Helical" evidence="9">
    <location>
        <begin position="74"/>
        <end position="95"/>
    </location>
</feature>
<dbReference type="Proteomes" id="UP001183202">
    <property type="component" value="Unassembled WGS sequence"/>
</dbReference>
<keyword evidence="4" id="KW-1003">Cell membrane</keyword>
<evidence type="ECO:0000256" key="7">
    <source>
        <dbReference type="ARBA" id="ARBA00023136"/>
    </source>
</evidence>
<comment type="subcellular location">
    <subcellularLocation>
        <location evidence="1">Cell membrane</location>
        <topology evidence="1">Multi-pass membrane protein</topology>
    </subcellularLocation>
</comment>
<keyword evidence="5 9" id="KW-0812">Transmembrane</keyword>
<proteinExistence type="inferred from homology"/>
<gene>
    <name evidence="10" type="ORF">RM445_27645</name>
</gene>
<protein>
    <submittedName>
        <fullName evidence="10">AmiS/UreI family transporter</fullName>
    </submittedName>
</protein>
<feature type="transmembrane region" description="Helical" evidence="9">
    <location>
        <begin position="162"/>
        <end position="183"/>
    </location>
</feature>
<feature type="transmembrane region" description="Helical" evidence="9">
    <location>
        <begin position="133"/>
        <end position="153"/>
    </location>
</feature>
<name>A0ABU2NIA7_9PSEU</name>
<keyword evidence="7 9" id="KW-0472">Membrane</keyword>
<evidence type="ECO:0000256" key="6">
    <source>
        <dbReference type="ARBA" id="ARBA00022989"/>
    </source>
</evidence>
<evidence type="ECO:0000313" key="11">
    <source>
        <dbReference type="Proteomes" id="UP001183202"/>
    </source>
</evidence>
<comment type="caution">
    <text evidence="10">The sequence shown here is derived from an EMBL/GenBank/DDBJ whole genome shotgun (WGS) entry which is preliminary data.</text>
</comment>
<evidence type="ECO:0000256" key="3">
    <source>
        <dbReference type="ARBA" id="ARBA00022448"/>
    </source>
</evidence>
<dbReference type="RefSeq" id="WP_311559805.1">
    <property type="nucleotide sequence ID" value="NZ_JAVREJ010000029.1"/>
</dbReference>
<keyword evidence="3" id="KW-0813">Transport</keyword>
<dbReference type="Pfam" id="PF02293">
    <property type="entry name" value="AmiS_UreI"/>
    <property type="match status" value="1"/>
</dbReference>